<sequence length="60" mass="6698">MSPWTKTSASPSCWKTAPFASTWHPSPCMPYSLSFRKGRPARSPSARLARLPWRPALQAP</sequence>
<feature type="compositionally biased region" description="Low complexity" evidence="1">
    <location>
        <begin position="41"/>
        <end position="52"/>
    </location>
</feature>
<reference evidence="2" key="1">
    <citation type="submission" date="2020-07" db="EMBL/GenBank/DDBJ databases">
        <title>Complete genome sequence of Streptomyces phage Spernnie.</title>
        <authorList>
            <person name="Tate N.B."/>
            <person name="Melbern L."/>
            <person name="Clark J.D."/>
            <person name="Hernandez I."/>
            <person name="Liu M."/>
            <person name="Burrowes B.H."/>
        </authorList>
    </citation>
    <scope>NUCLEOTIDE SEQUENCE</scope>
</reference>
<gene>
    <name evidence="2" type="ORF">CPT_Spernnie_027</name>
</gene>
<feature type="region of interest" description="Disordered" evidence="1">
    <location>
        <begin position="37"/>
        <end position="60"/>
    </location>
</feature>
<proteinExistence type="predicted"/>
<accession>A0A873WPP4</accession>
<protein>
    <submittedName>
        <fullName evidence="2">Uncharacterized protein</fullName>
    </submittedName>
</protein>
<name>A0A873WPP4_9CAUD</name>
<evidence type="ECO:0000313" key="3">
    <source>
        <dbReference type="Proteomes" id="UP000662797"/>
    </source>
</evidence>
<dbReference type="Proteomes" id="UP000662797">
    <property type="component" value="Segment"/>
</dbReference>
<evidence type="ECO:0000313" key="2">
    <source>
        <dbReference type="EMBL" id="QPB09631.1"/>
    </source>
</evidence>
<organism evidence="2 3">
    <name type="scientific">Streptomyces phage Spernnie</name>
    <dbReference type="NCBI Taxonomy" id="2767588"/>
    <lineage>
        <taxon>Viruses</taxon>
        <taxon>Duplodnaviria</taxon>
        <taxon>Heunggongvirae</taxon>
        <taxon>Uroviricota</taxon>
        <taxon>Caudoviricetes</taxon>
        <taxon>Arquatrovirinae</taxon>
        <taxon>Sentinelvirus</taxon>
        <taxon>Sentinelvirus spernnie</taxon>
    </lineage>
</organism>
<keyword evidence="3" id="KW-1185">Reference proteome</keyword>
<dbReference type="EMBL" id="MT701594">
    <property type="protein sequence ID" value="QPB09631.1"/>
    <property type="molecule type" value="Genomic_DNA"/>
</dbReference>
<evidence type="ECO:0000256" key="1">
    <source>
        <dbReference type="SAM" id="MobiDB-lite"/>
    </source>
</evidence>